<organism evidence="5 6">
    <name type="scientific">Kalanchoe fedtschenkoi</name>
    <name type="common">Lavender scallops</name>
    <name type="synonym">South American air plant</name>
    <dbReference type="NCBI Taxonomy" id="63787"/>
    <lineage>
        <taxon>Eukaryota</taxon>
        <taxon>Viridiplantae</taxon>
        <taxon>Streptophyta</taxon>
        <taxon>Embryophyta</taxon>
        <taxon>Tracheophyta</taxon>
        <taxon>Spermatophyta</taxon>
        <taxon>Magnoliopsida</taxon>
        <taxon>eudicotyledons</taxon>
        <taxon>Gunneridae</taxon>
        <taxon>Pentapetalae</taxon>
        <taxon>Saxifragales</taxon>
        <taxon>Crassulaceae</taxon>
        <taxon>Kalanchoe</taxon>
    </lineage>
</organism>
<feature type="coiled-coil region" evidence="3">
    <location>
        <begin position="129"/>
        <end position="170"/>
    </location>
</feature>
<evidence type="ECO:0000256" key="1">
    <source>
        <dbReference type="ARBA" id="ARBA00005485"/>
    </source>
</evidence>
<feature type="region of interest" description="Disordered" evidence="4">
    <location>
        <begin position="29"/>
        <end position="69"/>
    </location>
</feature>
<name>A0A7N0T7X9_KALFE</name>
<dbReference type="GO" id="GO:0009904">
    <property type="term" value="P:chloroplast accumulation movement"/>
    <property type="evidence" value="ECO:0007669"/>
    <property type="project" value="TreeGrafter"/>
</dbReference>
<evidence type="ECO:0000256" key="4">
    <source>
        <dbReference type="SAM" id="MobiDB-lite"/>
    </source>
</evidence>
<dbReference type="OMA" id="ERITDTK"/>
<keyword evidence="2 3" id="KW-0175">Coiled coil</keyword>
<proteinExistence type="inferred from homology"/>
<sequence>MDTSEVDDSRRIGSVKATINMFGERITDTKYSPKKGYSEKQSLRTRDVHHARLDSDGYGESRRAAEPTKAEAEAELCKAKKVVKDLTSRIADPTLKAGAQRGDMETMKKPGRIKEESVADNGMADGSPYVEIMKELEFVKQDLSRLKLDMKSVLEEKMVAEKEIEGAKLKMLNRATKAENIRMEIEDANEEQVLVELAKIEALKEFEAIEQQRQLETKQFESRLEDNQKQKDGIVKEIESAKELESKLAYAMSDVGMLENELTVLKEQEAKRSGSFSFQQDEKEQKSLLESVGKELEEAKRELTLIKDEGSQFMASMDVIRNELRHVMEETERLRKAEDKADTIIKNLNSKLLRAKSKLEAVAAAEEKAKAIASNLTLTLQQLYEPRV</sequence>
<reference evidence="5" key="1">
    <citation type="submission" date="2021-01" db="UniProtKB">
        <authorList>
            <consortium name="EnsemblPlants"/>
        </authorList>
    </citation>
    <scope>IDENTIFICATION</scope>
</reference>
<dbReference type="PANTHER" id="PTHR32054">
    <property type="entry name" value="HEAVY CHAIN, PUTATIVE, EXPRESSED-RELATED-RELATED"/>
    <property type="match status" value="1"/>
</dbReference>
<dbReference type="Proteomes" id="UP000594263">
    <property type="component" value="Unplaced"/>
</dbReference>
<feature type="coiled-coil region" evidence="3">
    <location>
        <begin position="224"/>
        <end position="365"/>
    </location>
</feature>
<comment type="similarity">
    <text evidence="1">Belongs to the WEB family.</text>
</comment>
<evidence type="ECO:0000313" key="6">
    <source>
        <dbReference type="Proteomes" id="UP000594263"/>
    </source>
</evidence>
<evidence type="ECO:0000256" key="3">
    <source>
        <dbReference type="SAM" id="Coils"/>
    </source>
</evidence>
<dbReference type="AlphaFoldDB" id="A0A7N0T7X9"/>
<dbReference type="EnsemblPlants" id="Kaladp0024s0619.1.v1.1">
    <property type="protein sequence ID" value="Kaladp0024s0619.1.v1.1"/>
    <property type="gene ID" value="Kaladp0024s0619.v1.1"/>
</dbReference>
<feature type="compositionally biased region" description="Basic and acidic residues" evidence="4">
    <location>
        <begin position="36"/>
        <end position="69"/>
    </location>
</feature>
<protein>
    <submittedName>
        <fullName evidence="5">Uncharacterized protein</fullName>
    </submittedName>
</protein>
<dbReference type="GO" id="GO:0005829">
    <property type="term" value="C:cytosol"/>
    <property type="evidence" value="ECO:0007669"/>
    <property type="project" value="TreeGrafter"/>
</dbReference>
<dbReference type="Pfam" id="PF05701">
    <property type="entry name" value="WEMBL"/>
    <property type="match status" value="1"/>
</dbReference>
<dbReference type="PANTHER" id="PTHR32054:SF2">
    <property type="entry name" value="PROTEIN PLASTID MOVEMENT IMPAIRED 2"/>
    <property type="match status" value="1"/>
</dbReference>
<dbReference type="Gramene" id="Kaladp0024s0619.1.v1.1">
    <property type="protein sequence ID" value="Kaladp0024s0619.1.v1.1"/>
    <property type="gene ID" value="Kaladp0024s0619.v1.1"/>
</dbReference>
<dbReference type="InterPro" id="IPR008545">
    <property type="entry name" value="Web"/>
</dbReference>
<dbReference type="GO" id="GO:0009903">
    <property type="term" value="P:chloroplast avoidance movement"/>
    <property type="evidence" value="ECO:0007669"/>
    <property type="project" value="TreeGrafter"/>
</dbReference>
<accession>A0A7N0T7X9</accession>
<evidence type="ECO:0000313" key="5">
    <source>
        <dbReference type="EnsemblPlants" id="Kaladp0024s0619.1.v1.1"/>
    </source>
</evidence>
<keyword evidence="6" id="KW-1185">Reference proteome</keyword>
<evidence type="ECO:0000256" key="2">
    <source>
        <dbReference type="ARBA" id="ARBA00023054"/>
    </source>
</evidence>